<organism evidence="2 3">
    <name type="scientific">Synaphobranchus kaupii</name>
    <name type="common">Kaup's arrowtooth eel</name>
    <dbReference type="NCBI Taxonomy" id="118154"/>
    <lineage>
        <taxon>Eukaryota</taxon>
        <taxon>Metazoa</taxon>
        <taxon>Chordata</taxon>
        <taxon>Craniata</taxon>
        <taxon>Vertebrata</taxon>
        <taxon>Euteleostomi</taxon>
        <taxon>Actinopterygii</taxon>
        <taxon>Neopterygii</taxon>
        <taxon>Teleostei</taxon>
        <taxon>Anguilliformes</taxon>
        <taxon>Synaphobranchidae</taxon>
        <taxon>Synaphobranchus</taxon>
    </lineage>
</organism>
<keyword evidence="3" id="KW-1185">Reference proteome</keyword>
<feature type="region of interest" description="Disordered" evidence="1">
    <location>
        <begin position="74"/>
        <end position="108"/>
    </location>
</feature>
<evidence type="ECO:0000313" key="2">
    <source>
        <dbReference type="EMBL" id="KAJ8382307.1"/>
    </source>
</evidence>
<dbReference type="EMBL" id="JAINUF010000001">
    <property type="protein sequence ID" value="KAJ8382307.1"/>
    <property type="molecule type" value="Genomic_DNA"/>
</dbReference>
<gene>
    <name evidence="2" type="ORF">SKAU_G00030850</name>
</gene>
<dbReference type="Proteomes" id="UP001152622">
    <property type="component" value="Chromosome 1"/>
</dbReference>
<comment type="caution">
    <text evidence="2">The sequence shown here is derived from an EMBL/GenBank/DDBJ whole genome shotgun (WGS) entry which is preliminary data.</text>
</comment>
<accession>A0A9Q1GFJ6</accession>
<name>A0A9Q1GFJ6_SYNKA</name>
<sequence>MHLSARSVKHRRQSWDLTLETLEASGNIGGTLPFTLHLQWRDFLLRDGELRTKARRLRRCLGCNPARRSPIQLCEKKRLDDTASQLPSGPWKGPDDPSLTQRDRRPLSGFRARALL</sequence>
<dbReference type="AlphaFoldDB" id="A0A9Q1GFJ6"/>
<proteinExistence type="predicted"/>
<protein>
    <submittedName>
        <fullName evidence="2">Uncharacterized protein</fullName>
    </submittedName>
</protein>
<evidence type="ECO:0000256" key="1">
    <source>
        <dbReference type="SAM" id="MobiDB-lite"/>
    </source>
</evidence>
<reference evidence="2" key="1">
    <citation type="journal article" date="2023" name="Science">
        <title>Genome structures resolve the early diversification of teleost fishes.</title>
        <authorList>
            <person name="Parey E."/>
            <person name="Louis A."/>
            <person name="Montfort J."/>
            <person name="Bouchez O."/>
            <person name="Roques C."/>
            <person name="Iampietro C."/>
            <person name="Lluch J."/>
            <person name="Castinel A."/>
            <person name="Donnadieu C."/>
            <person name="Desvignes T."/>
            <person name="Floi Bucao C."/>
            <person name="Jouanno E."/>
            <person name="Wen M."/>
            <person name="Mejri S."/>
            <person name="Dirks R."/>
            <person name="Jansen H."/>
            <person name="Henkel C."/>
            <person name="Chen W.J."/>
            <person name="Zahm M."/>
            <person name="Cabau C."/>
            <person name="Klopp C."/>
            <person name="Thompson A.W."/>
            <person name="Robinson-Rechavi M."/>
            <person name="Braasch I."/>
            <person name="Lecointre G."/>
            <person name="Bobe J."/>
            <person name="Postlethwait J.H."/>
            <person name="Berthelot C."/>
            <person name="Roest Crollius H."/>
            <person name="Guiguen Y."/>
        </authorList>
    </citation>
    <scope>NUCLEOTIDE SEQUENCE</scope>
    <source>
        <strain evidence="2">WJC10195</strain>
    </source>
</reference>
<evidence type="ECO:0000313" key="3">
    <source>
        <dbReference type="Proteomes" id="UP001152622"/>
    </source>
</evidence>